<organism evidence="7 8">
    <name type="scientific">Latilactobacillus curvatus</name>
    <name type="common">Lactobacillus curvatus</name>
    <dbReference type="NCBI Taxonomy" id="28038"/>
    <lineage>
        <taxon>Bacteria</taxon>
        <taxon>Bacillati</taxon>
        <taxon>Bacillota</taxon>
        <taxon>Bacilli</taxon>
        <taxon>Lactobacillales</taxon>
        <taxon>Lactobacillaceae</taxon>
        <taxon>Latilactobacillus</taxon>
    </lineage>
</organism>
<feature type="region of interest" description="Disordered" evidence="4">
    <location>
        <begin position="420"/>
        <end position="439"/>
    </location>
</feature>
<evidence type="ECO:0000313" key="7">
    <source>
        <dbReference type="EMBL" id="ASN59896.1"/>
    </source>
</evidence>
<reference evidence="7 8" key="1">
    <citation type="submission" date="2017-07" db="EMBL/GenBank/DDBJ databases">
        <title>Lactobacillus curvatus MRS6 whole genome.</title>
        <authorList>
            <person name="Jans C."/>
            <person name="Lagler S."/>
            <person name="Lacroix C."/>
            <person name="Meile L."/>
            <person name="Stevens M.J.A."/>
        </authorList>
    </citation>
    <scope>NUCLEOTIDE SEQUENCE [LARGE SCALE GENOMIC DNA]</scope>
    <source>
        <strain evidence="7 8">MRS6</strain>
    </source>
</reference>
<feature type="domain" description="Glycosyltransferase 2-like" evidence="6">
    <location>
        <begin position="54"/>
        <end position="227"/>
    </location>
</feature>
<dbReference type="InterPro" id="IPR029044">
    <property type="entry name" value="Nucleotide-diphossugar_trans"/>
</dbReference>
<feature type="transmembrane region" description="Helical" evidence="5">
    <location>
        <begin position="318"/>
        <end position="336"/>
    </location>
</feature>
<comment type="similarity">
    <text evidence="1">Belongs to the glycosyltransferase 2 family.</text>
</comment>
<keyword evidence="2" id="KW-0328">Glycosyltransferase</keyword>
<keyword evidence="5" id="KW-0812">Transmembrane</keyword>
<keyword evidence="3 7" id="KW-0808">Transferase</keyword>
<dbReference type="AlphaFoldDB" id="A0AAC9Y0T5"/>
<dbReference type="Gene3D" id="3.90.550.10">
    <property type="entry name" value="Spore Coat Polysaccharide Biosynthesis Protein SpsA, Chain A"/>
    <property type="match status" value="1"/>
</dbReference>
<evidence type="ECO:0000256" key="2">
    <source>
        <dbReference type="ARBA" id="ARBA00022676"/>
    </source>
</evidence>
<name>A0AAC9Y0T5_LATCU</name>
<gene>
    <name evidence="7" type="ORF">CG419_04300</name>
</gene>
<dbReference type="PANTHER" id="PTHR43630:SF1">
    <property type="entry name" value="POLY-BETA-1,6-N-ACETYL-D-GLUCOSAMINE SYNTHASE"/>
    <property type="match status" value="1"/>
</dbReference>
<evidence type="ECO:0000256" key="5">
    <source>
        <dbReference type="SAM" id="Phobius"/>
    </source>
</evidence>
<evidence type="ECO:0000313" key="8">
    <source>
        <dbReference type="Proteomes" id="UP000199749"/>
    </source>
</evidence>
<dbReference type="Proteomes" id="UP000199749">
    <property type="component" value="Chromosome"/>
</dbReference>
<dbReference type="SUPFAM" id="SSF53448">
    <property type="entry name" value="Nucleotide-diphospho-sugar transferases"/>
    <property type="match status" value="1"/>
</dbReference>
<dbReference type="InterPro" id="IPR001173">
    <property type="entry name" value="Glyco_trans_2-like"/>
</dbReference>
<dbReference type="Pfam" id="PF00535">
    <property type="entry name" value="Glycos_transf_2"/>
    <property type="match status" value="1"/>
</dbReference>
<dbReference type="RefSeq" id="WP_089556585.1">
    <property type="nucleotide sequence ID" value="NZ_CP022474.1"/>
</dbReference>
<protein>
    <submittedName>
        <fullName evidence="7">Glycosyl transferase</fullName>
    </submittedName>
</protein>
<evidence type="ECO:0000256" key="3">
    <source>
        <dbReference type="ARBA" id="ARBA00022679"/>
    </source>
</evidence>
<feature type="transmembrane region" description="Helical" evidence="5">
    <location>
        <begin position="386"/>
        <end position="404"/>
    </location>
</feature>
<dbReference type="CDD" id="cd06423">
    <property type="entry name" value="CESA_like"/>
    <property type="match status" value="1"/>
</dbReference>
<evidence type="ECO:0000256" key="1">
    <source>
        <dbReference type="ARBA" id="ARBA00006739"/>
    </source>
</evidence>
<dbReference type="GO" id="GO:0016757">
    <property type="term" value="F:glycosyltransferase activity"/>
    <property type="evidence" value="ECO:0007669"/>
    <property type="project" value="UniProtKB-KW"/>
</dbReference>
<keyword evidence="5" id="KW-0472">Membrane</keyword>
<keyword evidence="5" id="KW-1133">Transmembrane helix</keyword>
<dbReference type="PANTHER" id="PTHR43630">
    <property type="entry name" value="POLY-BETA-1,6-N-ACETYL-D-GLUCOSAMINE SYNTHASE"/>
    <property type="match status" value="1"/>
</dbReference>
<evidence type="ECO:0000259" key="6">
    <source>
        <dbReference type="Pfam" id="PF00535"/>
    </source>
</evidence>
<dbReference type="EMBL" id="CP022474">
    <property type="protein sequence ID" value="ASN59896.1"/>
    <property type="molecule type" value="Genomic_DNA"/>
</dbReference>
<feature type="transmembrane region" description="Helical" evidence="5">
    <location>
        <begin position="343"/>
        <end position="366"/>
    </location>
</feature>
<feature type="compositionally biased region" description="Basic and acidic residues" evidence="4">
    <location>
        <begin position="424"/>
        <end position="439"/>
    </location>
</feature>
<feature type="transmembrane region" description="Helical" evidence="5">
    <location>
        <begin position="12"/>
        <end position="35"/>
    </location>
</feature>
<evidence type="ECO:0000256" key="4">
    <source>
        <dbReference type="SAM" id="MobiDB-lite"/>
    </source>
</evidence>
<sequence>MLLTDYLTQILIYTLVSYPIIGGLSFIVSSLYYWLLMEKADQPRYLKKGTPFITILVPAHNEEASIQATIDHLATQMNYPTDRYEIIVVNDGSTDRTGIILEELQAKYGQRLRTLTIINNRGKAAGFNSALGFAKGEFILSNDADSKPEVDALWKYMYYFEREGSAQLGAVTGNMLSINKTTLVAEAQQNELNSIIGLIKRSQLSYGGLFAFSGANTMYRKAAVIDVGGWQAEQPTEDIAISWDMQTAGWQAYFAPHIRFFMDVPETLPELVKQRRRWTSGGIYVLLTKSFSILRHPIKHFSMVPIIIDYGLSIIWSLFYWMSMVTFVVLQMGYLINHDWHRLLSNLSFSGIFITIEILVGLIQLVQASYFNDGGRSLKYIAFAPWYILIYWMVNTYTVAVEIVPTIRQIIRGKDAGVWKSPKRSTEVTGKPEGKDSNE</sequence>
<proteinExistence type="inferred from homology"/>
<feature type="transmembrane region" description="Helical" evidence="5">
    <location>
        <begin position="281"/>
        <end position="298"/>
    </location>
</feature>
<accession>A0AAC9Y0T5</accession>